<name>A0A0G1WHX5_9BACT</name>
<feature type="transmembrane region" description="Helical" evidence="6">
    <location>
        <begin position="56"/>
        <end position="77"/>
    </location>
</feature>
<evidence type="ECO:0000256" key="2">
    <source>
        <dbReference type="ARBA" id="ARBA00022475"/>
    </source>
</evidence>
<feature type="transmembrane region" description="Helical" evidence="6">
    <location>
        <begin position="302"/>
        <end position="321"/>
    </location>
</feature>
<dbReference type="Proteomes" id="UP000033882">
    <property type="component" value="Unassembled WGS sequence"/>
</dbReference>
<accession>A0A0G1WHX5</accession>
<dbReference type="PANTHER" id="PTHR30250">
    <property type="entry name" value="PST FAMILY PREDICTED COLANIC ACID TRANSPORTER"/>
    <property type="match status" value="1"/>
</dbReference>
<keyword evidence="4 6" id="KW-1133">Transmembrane helix</keyword>
<proteinExistence type="predicted"/>
<comment type="subcellular location">
    <subcellularLocation>
        <location evidence="1">Cell membrane</location>
        <topology evidence="1">Multi-pass membrane protein</topology>
    </subcellularLocation>
</comment>
<feature type="transmembrane region" description="Helical" evidence="6">
    <location>
        <begin position="369"/>
        <end position="387"/>
    </location>
</feature>
<dbReference type="InterPro" id="IPR050833">
    <property type="entry name" value="Poly_Biosynth_Transport"/>
</dbReference>
<evidence type="ECO:0000313" key="7">
    <source>
        <dbReference type="EMBL" id="KKU89923.1"/>
    </source>
</evidence>
<comment type="caution">
    <text evidence="7">The sequence shown here is derived from an EMBL/GenBank/DDBJ whole genome shotgun (WGS) entry which is preliminary data.</text>
</comment>
<feature type="transmembrane region" description="Helical" evidence="6">
    <location>
        <begin position="23"/>
        <end position="44"/>
    </location>
</feature>
<keyword evidence="5 6" id="KW-0472">Membrane</keyword>
<organism evidence="7 8">
    <name type="scientific">Candidatus Wolfebacteria bacterium GW2011_GWA2_47_9b</name>
    <dbReference type="NCBI Taxonomy" id="1619005"/>
    <lineage>
        <taxon>Bacteria</taxon>
        <taxon>Candidatus Wolfeibacteriota</taxon>
    </lineage>
</organism>
<dbReference type="PANTHER" id="PTHR30250:SF11">
    <property type="entry name" value="O-ANTIGEN TRANSPORTER-RELATED"/>
    <property type="match status" value="1"/>
</dbReference>
<evidence type="ECO:0000256" key="3">
    <source>
        <dbReference type="ARBA" id="ARBA00022692"/>
    </source>
</evidence>
<keyword evidence="2" id="KW-1003">Cell membrane</keyword>
<evidence type="ECO:0000313" key="8">
    <source>
        <dbReference type="Proteomes" id="UP000033882"/>
    </source>
</evidence>
<dbReference type="Pfam" id="PF01943">
    <property type="entry name" value="Polysacc_synt"/>
    <property type="match status" value="1"/>
</dbReference>
<feature type="transmembrane region" description="Helical" evidence="6">
    <location>
        <begin position="266"/>
        <end position="290"/>
    </location>
</feature>
<reference evidence="7 8" key="1">
    <citation type="journal article" date="2015" name="Nature">
        <title>rRNA introns, odd ribosomes, and small enigmatic genomes across a large radiation of phyla.</title>
        <authorList>
            <person name="Brown C.T."/>
            <person name="Hug L.A."/>
            <person name="Thomas B.C."/>
            <person name="Sharon I."/>
            <person name="Castelle C.J."/>
            <person name="Singh A."/>
            <person name="Wilkins M.J."/>
            <person name="Williams K.H."/>
            <person name="Banfield J.F."/>
        </authorList>
    </citation>
    <scope>NUCLEOTIDE SEQUENCE [LARGE SCALE GENOMIC DNA]</scope>
</reference>
<feature type="transmembrane region" description="Helical" evidence="6">
    <location>
        <begin position="393"/>
        <end position="415"/>
    </location>
</feature>
<dbReference type="GO" id="GO:0005886">
    <property type="term" value="C:plasma membrane"/>
    <property type="evidence" value="ECO:0007669"/>
    <property type="project" value="UniProtKB-SubCell"/>
</dbReference>
<evidence type="ECO:0000256" key="5">
    <source>
        <dbReference type="ARBA" id="ARBA00023136"/>
    </source>
</evidence>
<protein>
    <submittedName>
        <fullName evidence="7">Polysaccharide biosynthesis protein</fullName>
    </submittedName>
</protein>
<feature type="transmembrane region" description="Helical" evidence="6">
    <location>
        <begin position="156"/>
        <end position="177"/>
    </location>
</feature>
<feature type="transmembrane region" description="Helical" evidence="6">
    <location>
        <begin position="222"/>
        <end position="241"/>
    </location>
</feature>
<feature type="transmembrane region" description="Helical" evidence="6">
    <location>
        <begin position="333"/>
        <end position="357"/>
    </location>
</feature>
<keyword evidence="3 6" id="KW-0812">Transmembrane</keyword>
<feature type="transmembrane region" description="Helical" evidence="6">
    <location>
        <begin position="183"/>
        <end position="201"/>
    </location>
</feature>
<evidence type="ECO:0000256" key="6">
    <source>
        <dbReference type="SAM" id="Phobius"/>
    </source>
</evidence>
<feature type="transmembrane region" description="Helical" evidence="6">
    <location>
        <begin position="427"/>
        <end position="445"/>
    </location>
</feature>
<feature type="transmembrane region" description="Helical" evidence="6">
    <location>
        <begin position="124"/>
        <end position="144"/>
    </location>
</feature>
<dbReference type="CDD" id="cd13128">
    <property type="entry name" value="MATE_Wzx_like"/>
    <property type="match status" value="1"/>
</dbReference>
<sequence length="488" mass="53794">MLKRVRSLLLENKTTRQTIAKNTFWLFFGNISSRLIKAGIIIYAARILGAEDWGVFSYALSLAAFFTVFTDFGMSTVITRESAKDLSVQEKYFATSLVLKIAMTIVSIAVFLALAPLIVKQKAVMALLPIIILLVSLDGMRDFAASLSRAWEKMEIEAAIQILTNIAIVIGGFVALYYYQTSYALSVGYTIGVGIGMLAAFHPFHHYFKNLKQTFDPKLIKPILHASWPIGMLGLMTATMLNTDTIMIGWFRDISEVGYYSAGQRIAQIIFMVPALLTTALFPSFAKFAFDKERFGKAIEKSLLILLMVGIPMAIGGAFLAKDIMYIVYGDQYLAGSLAFAIMSLTFISGFIAPVLGNAIFALNKEKQLFTYIALGIGGNFLFNLIFIPVFGIAGAALSTLLNQTIITIYLSHKLKKEVTISIRKKLANILTASFILFVAVFGLSLLEFNAIVIIIAAAAAYGYVLHLLQEPIFVEVANPIFRRIKST</sequence>
<dbReference type="EMBL" id="LCPB01000007">
    <property type="protein sequence ID" value="KKU89923.1"/>
    <property type="molecule type" value="Genomic_DNA"/>
</dbReference>
<feature type="transmembrane region" description="Helical" evidence="6">
    <location>
        <begin position="451"/>
        <end position="469"/>
    </location>
</feature>
<dbReference type="AlphaFoldDB" id="A0A0G1WHX5"/>
<feature type="transmembrane region" description="Helical" evidence="6">
    <location>
        <begin position="97"/>
        <end position="118"/>
    </location>
</feature>
<gene>
    <name evidence="7" type="ORF">UY19_C0007G0009</name>
</gene>
<dbReference type="InterPro" id="IPR002797">
    <property type="entry name" value="Polysacc_synth"/>
</dbReference>
<evidence type="ECO:0000256" key="4">
    <source>
        <dbReference type="ARBA" id="ARBA00022989"/>
    </source>
</evidence>
<evidence type="ECO:0000256" key="1">
    <source>
        <dbReference type="ARBA" id="ARBA00004651"/>
    </source>
</evidence>